<organism evidence="1 2">
    <name type="scientific">Hibiscus sabdariffa</name>
    <name type="common">roselle</name>
    <dbReference type="NCBI Taxonomy" id="183260"/>
    <lineage>
        <taxon>Eukaryota</taxon>
        <taxon>Viridiplantae</taxon>
        <taxon>Streptophyta</taxon>
        <taxon>Embryophyta</taxon>
        <taxon>Tracheophyta</taxon>
        <taxon>Spermatophyta</taxon>
        <taxon>Magnoliopsida</taxon>
        <taxon>eudicotyledons</taxon>
        <taxon>Gunneridae</taxon>
        <taxon>Pentapetalae</taxon>
        <taxon>rosids</taxon>
        <taxon>malvids</taxon>
        <taxon>Malvales</taxon>
        <taxon>Malvaceae</taxon>
        <taxon>Malvoideae</taxon>
        <taxon>Hibiscus</taxon>
    </lineage>
</organism>
<protein>
    <submittedName>
        <fullName evidence="1">Uncharacterized protein</fullName>
    </submittedName>
</protein>
<name>A0ABR2U8M3_9ROSI</name>
<dbReference type="Proteomes" id="UP001396334">
    <property type="component" value="Unassembled WGS sequence"/>
</dbReference>
<accession>A0ABR2U8M3</accession>
<reference evidence="1 2" key="1">
    <citation type="journal article" date="2024" name="G3 (Bethesda)">
        <title>Genome assembly of Hibiscus sabdariffa L. provides insights into metabolisms of medicinal natural products.</title>
        <authorList>
            <person name="Kim T."/>
        </authorList>
    </citation>
    <scope>NUCLEOTIDE SEQUENCE [LARGE SCALE GENOMIC DNA]</scope>
    <source>
        <strain evidence="1">TK-2024</strain>
        <tissue evidence="1">Old leaves</tissue>
    </source>
</reference>
<comment type="caution">
    <text evidence="1">The sequence shown here is derived from an EMBL/GenBank/DDBJ whole genome shotgun (WGS) entry which is preliminary data.</text>
</comment>
<gene>
    <name evidence="1" type="ORF">V6N11_051753</name>
</gene>
<evidence type="ECO:0000313" key="2">
    <source>
        <dbReference type="Proteomes" id="UP001396334"/>
    </source>
</evidence>
<sequence>MDFRQQFVQHQQINIHGNHLTYRTKVKPYGARNDYAMMTHGGSNKTTTRQRQMLMDEWFWIQADGEAQISPHNGGRKRVEMWLELVEIGKKRKVNQEETERMG</sequence>
<proteinExistence type="predicted"/>
<dbReference type="EMBL" id="JBBPBN010000001">
    <property type="protein sequence ID" value="KAK9045848.1"/>
    <property type="molecule type" value="Genomic_DNA"/>
</dbReference>
<keyword evidence="2" id="KW-1185">Reference proteome</keyword>
<evidence type="ECO:0000313" key="1">
    <source>
        <dbReference type="EMBL" id="KAK9045848.1"/>
    </source>
</evidence>